<dbReference type="EMBL" id="JADNYJ010000060">
    <property type="protein sequence ID" value="KAF8895901.1"/>
    <property type="molecule type" value="Genomic_DNA"/>
</dbReference>
<evidence type="ECO:0000313" key="4">
    <source>
        <dbReference type="Proteomes" id="UP000724874"/>
    </source>
</evidence>
<dbReference type="InterPro" id="IPR004843">
    <property type="entry name" value="Calcineurin-like_PHP"/>
</dbReference>
<comment type="caution">
    <text evidence="3">The sequence shown here is derived from an EMBL/GenBank/DDBJ whole genome shotgun (WGS) entry which is preliminary data.</text>
</comment>
<dbReference type="GO" id="GO:0000014">
    <property type="term" value="F:single-stranded DNA endodeoxyribonuclease activity"/>
    <property type="evidence" value="ECO:0007669"/>
    <property type="project" value="TreeGrafter"/>
</dbReference>
<dbReference type="InterPro" id="IPR029052">
    <property type="entry name" value="Metallo-depent_PP-like"/>
</dbReference>
<dbReference type="GO" id="GO:0007095">
    <property type="term" value="P:mitotic G2 DNA damage checkpoint signaling"/>
    <property type="evidence" value="ECO:0007669"/>
    <property type="project" value="TreeGrafter"/>
</dbReference>
<dbReference type="GO" id="GO:0030870">
    <property type="term" value="C:Mre11 complex"/>
    <property type="evidence" value="ECO:0007669"/>
    <property type="project" value="TreeGrafter"/>
</dbReference>
<feature type="region of interest" description="Disordered" evidence="1">
    <location>
        <begin position="1"/>
        <end position="21"/>
    </location>
</feature>
<evidence type="ECO:0000256" key="1">
    <source>
        <dbReference type="SAM" id="MobiDB-lite"/>
    </source>
</evidence>
<dbReference type="SUPFAM" id="SSF56300">
    <property type="entry name" value="Metallo-dependent phosphatases"/>
    <property type="match status" value="1"/>
</dbReference>
<reference evidence="3" key="1">
    <citation type="submission" date="2020-11" db="EMBL/GenBank/DDBJ databases">
        <authorList>
            <consortium name="DOE Joint Genome Institute"/>
            <person name="Ahrendt S."/>
            <person name="Riley R."/>
            <person name="Andreopoulos W."/>
            <person name="LaButti K."/>
            <person name="Pangilinan J."/>
            <person name="Ruiz-duenas F.J."/>
            <person name="Barrasa J.M."/>
            <person name="Sanchez-Garcia M."/>
            <person name="Camarero S."/>
            <person name="Miyauchi S."/>
            <person name="Serrano A."/>
            <person name="Linde D."/>
            <person name="Babiker R."/>
            <person name="Drula E."/>
            <person name="Ayuso-Fernandez I."/>
            <person name="Pacheco R."/>
            <person name="Padilla G."/>
            <person name="Ferreira P."/>
            <person name="Barriuso J."/>
            <person name="Kellner H."/>
            <person name="Castanera R."/>
            <person name="Alfaro M."/>
            <person name="Ramirez L."/>
            <person name="Pisabarro A.G."/>
            <person name="Kuo A."/>
            <person name="Tritt A."/>
            <person name="Lipzen A."/>
            <person name="He G."/>
            <person name="Yan M."/>
            <person name="Ng V."/>
            <person name="Cullen D."/>
            <person name="Martin F."/>
            <person name="Rosso M.-N."/>
            <person name="Henrissat B."/>
            <person name="Hibbett D."/>
            <person name="Martinez A.T."/>
            <person name="Grigoriev I.V."/>
        </authorList>
    </citation>
    <scope>NUCLEOTIDE SEQUENCE</scope>
    <source>
        <strain evidence="3">AH 44721</strain>
    </source>
</reference>
<sequence length="145" mass="16295">MSQSQGSPQPPPSTDTNGLQDDYADDTIRIMLATDTHIGYMERDPVRGQDSINTFKEILQLAVKHEVDFILLAGDLFHETSLRANVSTTSPPSCESTLWATNPSNSSCSATLWKASRGVFVPSYQLRRPESERRHTRLFNTREPR</sequence>
<evidence type="ECO:0000313" key="3">
    <source>
        <dbReference type="EMBL" id="KAF8895901.1"/>
    </source>
</evidence>
<name>A0A9P5TL23_GYMJU</name>
<dbReference type="GO" id="GO:0097552">
    <property type="term" value="P:mitochondrial double-strand break repair via homologous recombination"/>
    <property type="evidence" value="ECO:0007669"/>
    <property type="project" value="TreeGrafter"/>
</dbReference>
<protein>
    <recommendedName>
        <fullName evidence="2">Calcineurin-like phosphoesterase domain-containing protein</fullName>
    </recommendedName>
</protein>
<dbReference type="GO" id="GO:0000723">
    <property type="term" value="P:telomere maintenance"/>
    <property type="evidence" value="ECO:0007669"/>
    <property type="project" value="TreeGrafter"/>
</dbReference>
<dbReference type="GO" id="GO:0000724">
    <property type="term" value="P:double-strand break repair via homologous recombination"/>
    <property type="evidence" value="ECO:0007669"/>
    <property type="project" value="TreeGrafter"/>
</dbReference>
<dbReference type="Proteomes" id="UP000724874">
    <property type="component" value="Unassembled WGS sequence"/>
</dbReference>
<organism evidence="3 4">
    <name type="scientific">Gymnopilus junonius</name>
    <name type="common">Spectacular rustgill mushroom</name>
    <name type="synonym">Gymnopilus spectabilis subsp. junonius</name>
    <dbReference type="NCBI Taxonomy" id="109634"/>
    <lineage>
        <taxon>Eukaryota</taxon>
        <taxon>Fungi</taxon>
        <taxon>Dikarya</taxon>
        <taxon>Basidiomycota</taxon>
        <taxon>Agaricomycotina</taxon>
        <taxon>Agaricomycetes</taxon>
        <taxon>Agaricomycetidae</taxon>
        <taxon>Agaricales</taxon>
        <taxon>Agaricineae</taxon>
        <taxon>Hymenogastraceae</taxon>
        <taxon>Gymnopilus</taxon>
    </lineage>
</organism>
<dbReference type="Gene3D" id="3.60.21.10">
    <property type="match status" value="1"/>
</dbReference>
<dbReference type="GO" id="GO:0006303">
    <property type="term" value="P:double-strand break repair via nonhomologous end joining"/>
    <property type="evidence" value="ECO:0007669"/>
    <property type="project" value="TreeGrafter"/>
</dbReference>
<dbReference type="PANTHER" id="PTHR10139">
    <property type="entry name" value="DOUBLE-STRAND BREAK REPAIR PROTEIN MRE11"/>
    <property type="match status" value="1"/>
</dbReference>
<dbReference type="OrthoDB" id="30417at2759"/>
<dbReference type="AlphaFoldDB" id="A0A9P5TL23"/>
<dbReference type="Pfam" id="PF00149">
    <property type="entry name" value="Metallophos"/>
    <property type="match status" value="1"/>
</dbReference>
<dbReference type="PANTHER" id="PTHR10139:SF1">
    <property type="entry name" value="DOUBLE-STRAND BREAK REPAIR PROTEIN MRE11"/>
    <property type="match status" value="1"/>
</dbReference>
<proteinExistence type="predicted"/>
<dbReference type="GO" id="GO:0035861">
    <property type="term" value="C:site of double-strand break"/>
    <property type="evidence" value="ECO:0007669"/>
    <property type="project" value="TreeGrafter"/>
</dbReference>
<accession>A0A9P5TL23</accession>
<dbReference type="GO" id="GO:0042138">
    <property type="term" value="P:meiotic DNA double-strand break formation"/>
    <property type="evidence" value="ECO:0007669"/>
    <property type="project" value="TreeGrafter"/>
</dbReference>
<feature type="domain" description="Calcineurin-like phosphoesterase" evidence="2">
    <location>
        <begin position="28"/>
        <end position="82"/>
    </location>
</feature>
<dbReference type="GO" id="GO:0031573">
    <property type="term" value="P:mitotic intra-S DNA damage checkpoint signaling"/>
    <property type="evidence" value="ECO:0007669"/>
    <property type="project" value="TreeGrafter"/>
</dbReference>
<gene>
    <name evidence="3" type="ORF">CPB84DRAFT_1248682</name>
</gene>
<keyword evidence="4" id="KW-1185">Reference proteome</keyword>
<evidence type="ECO:0000259" key="2">
    <source>
        <dbReference type="Pfam" id="PF00149"/>
    </source>
</evidence>